<dbReference type="SUPFAM" id="SSF53383">
    <property type="entry name" value="PLP-dependent transferases"/>
    <property type="match status" value="1"/>
</dbReference>
<protein>
    <submittedName>
        <fullName evidence="4">Unnamed protein product</fullName>
    </submittedName>
</protein>
<feature type="domain" description="Aminotransferase class I/classII large" evidence="3">
    <location>
        <begin position="307"/>
        <end position="536"/>
    </location>
</feature>
<sequence length="551" mass="61229">MFSLSNRPPDSNTRIGMTKRVTSFDDPTADVPMVEVERQSKLQWNVQPSDFSKLCSNPIRKIVDNIKKPATSTKTLIPLSLGDPTVFGNLHCPDVLVNAIVRNTRYVTVLHGICIDNWRSDGHTMFSAFCCSSMQHNGYIHSAGSEAARAAIAQHYGNVRAPLTMDDIIIASGCSGAIEIALRGLLNPGDNILLPKPGFPLYQALCEAHKIECRFYNLKVGILHGSPTVSILYSLFVSVVMSIFQPEQNWDVDLEHMQSLVDDNTKAILVNNPSNPCGSVYSKVEVFFALPSPTFEPLTNVFLIVQPHLEKILALADDNKIPIIADEIYGDMVFGSIVFFPMATLTKTVPVVAVGGLAKQFLIPGWRVGWVMVHDRNNILKDVRTAYFKLSQNILGANSLVQSAIPDLLTPVPGSAEAQSLVDFKKRYFATLEDNAKFTIDTLTKIPGLEVVVPQGAMYAMVRRRSTDNNSFFLYNANFRYVLQVKVNTTVLTKIKDDFDLTQKLLDEESVFVLPGQCFGMTNYFRIVFSAPHEVLADAYTRLASFCHRHQ</sequence>
<dbReference type="GO" id="GO:0030170">
    <property type="term" value="F:pyridoxal phosphate binding"/>
    <property type="evidence" value="ECO:0007669"/>
    <property type="project" value="InterPro"/>
</dbReference>
<dbReference type="Proteomes" id="UP001165121">
    <property type="component" value="Unassembled WGS sequence"/>
</dbReference>
<dbReference type="InterPro" id="IPR015424">
    <property type="entry name" value="PyrdxlP-dep_Trfase"/>
</dbReference>
<keyword evidence="5" id="KW-1185">Reference proteome</keyword>
<dbReference type="PANTHER" id="PTHR45744">
    <property type="entry name" value="TYROSINE AMINOTRANSFERASE"/>
    <property type="match status" value="1"/>
</dbReference>
<dbReference type="AlphaFoldDB" id="A0A9W6WU40"/>
<reference evidence="4" key="1">
    <citation type="submission" date="2023-04" db="EMBL/GenBank/DDBJ databases">
        <title>Phytophthora fragariaefolia NBRC 109709.</title>
        <authorList>
            <person name="Ichikawa N."/>
            <person name="Sato H."/>
            <person name="Tonouchi N."/>
        </authorList>
    </citation>
    <scope>NUCLEOTIDE SEQUENCE</scope>
    <source>
        <strain evidence="4">NBRC 109709</strain>
    </source>
</reference>
<evidence type="ECO:0000313" key="4">
    <source>
        <dbReference type="EMBL" id="GMF27402.1"/>
    </source>
</evidence>
<keyword evidence="2" id="KW-0663">Pyridoxal phosphate</keyword>
<comment type="similarity">
    <text evidence="1">Belongs to the class-I pyridoxal-phosphate-dependent aminotransferase family.</text>
</comment>
<evidence type="ECO:0000259" key="3">
    <source>
        <dbReference type="Pfam" id="PF00155"/>
    </source>
</evidence>
<dbReference type="EMBL" id="BSXT01000436">
    <property type="protein sequence ID" value="GMF27402.1"/>
    <property type="molecule type" value="Genomic_DNA"/>
</dbReference>
<dbReference type="PANTHER" id="PTHR45744:SF2">
    <property type="entry name" value="TYROSINE AMINOTRANSFERASE"/>
    <property type="match status" value="1"/>
</dbReference>
<comment type="caution">
    <text evidence="4">The sequence shown here is derived from an EMBL/GenBank/DDBJ whole genome shotgun (WGS) entry which is preliminary data.</text>
</comment>
<proteinExistence type="inferred from homology"/>
<dbReference type="InterPro" id="IPR015422">
    <property type="entry name" value="PyrdxlP-dep_Trfase_small"/>
</dbReference>
<evidence type="ECO:0000313" key="5">
    <source>
        <dbReference type="Proteomes" id="UP001165121"/>
    </source>
</evidence>
<dbReference type="Gene3D" id="3.90.1150.10">
    <property type="entry name" value="Aspartate Aminotransferase, domain 1"/>
    <property type="match status" value="2"/>
</dbReference>
<evidence type="ECO:0000256" key="1">
    <source>
        <dbReference type="ARBA" id="ARBA00007441"/>
    </source>
</evidence>
<dbReference type="CDD" id="cd00609">
    <property type="entry name" value="AAT_like"/>
    <property type="match status" value="1"/>
</dbReference>
<accession>A0A9W6WU40</accession>
<organism evidence="4 5">
    <name type="scientific">Phytophthora fragariaefolia</name>
    <dbReference type="NCBI Taxonomy" id="1490495"/>
    <lineage>
        <taxon>Eukaryota</taxon>
        <taxon>Sar</taxon>
        <taxon>Stramenopiles</taxon>
        <taxon>Oomycota</taxon>
        <taxon>Peronosporomycetes</taxon>
        <taxon>Peronosporales</taxon>
        <taxon>Peronosporaceae</taxon>
        <taxon>Phytophthora</taxon>
    </lineage>
</organism>
<name>A0A9W6WU40_9STRA</name>
<evidence type="ECO:0000256" key="2">
    <source>
        <dbReference type="ARBA" id="ARBA00022898"/>
    </source>
</evidence>
<dbReference type="InterPro" id="IPR004838">
    <property type="entry name" value="NHTrfase_class1_PyrdxlP-BS"/>
</dbReference>
<dbReference type="InterPro" id="IPR015421">
    <property type="entry name" value="PyrdxlP-dep_Trfase_major"/>
</dbReference>
<dbReference type="PROSITE" id="PS00105">
    <property type="entry name" value="AA_TRANSFER_CLASS_1"/>
    <property type="match status" value="1"/>
</dbReference>
<dbReference type="InterPro" id="IPR004839">
    <property type="entry name" value="Aminotransferase_I/II_large"/>
</dbReference>
<dbReference type="GO" id="GO:0004838">
    <property type="term" value="F:L-tyrosine-2-oxoglutarate transaminase activity"/>
    <property type="evidence" value="ECO:0007669"/>
    <property type="project" value="TreeGrafter"/>
</dbReference>
<gene>
    <name evidence="4" type="ORF">Pfra01_000543100</name>
</gene>
<dbReference type="OrthoDB" id="7042322at2759"/>
<dbReference type="Gene3D" id="3.40.640.10">
    <property type="entry name" value="Type I PLP-dependent aspartate aminotransferase-like (Major domain)"/>
    <property type="match status" value="3"/>
</dbReference>
<dbReference type="Pfam" id="PF00155">
    <property type="entry name" value="Aminotran_1_2"/>
    <property type="match status" value="2"/>
</dbReference>
<dbReference type="GO" id="GO:0006572">
    <property type="term" value="P:L-tyrosine catabolic process"/>
    <property type="evidence" value="ECO:0007669"/>
    <property type="project" value="TreeGrafter"/>
</dbReference>
<feature type="domain" description="Aminotransferase class I/classII large" evidence="3">
    <location>
        <begin position="135"/>
        <end position="284"/>
    </location>
</feature>